<dbReference type="PROSITE" id="PS51432">
    <property type="entry name" value="AP_NUCLEASE_F2_4"/>
    <property type="match status" value="1"/>
</dbReference>
<dbReference type="Gene3D" id="3.20.20.150">
    <property type="entry name" value="Divalent-metal-dependent TIM barrel enzymes"/>
    <property type="match status" value="1"/>
</dbReference>
<evidence type="ECO:0000259" key="1">
    <source>
        <dbReference type="Pfam" id="PF01261"/>
    </source>
</evidence>
<dbReference type="SMART" id="SM00518">
    <property type="entry name" value="AP2Ec"/>
    <property type="match status" value="1"/>
</dbReference>
<keyword evidence="2" id="KW-0255">Endonuclease</keyword>
<dbReference type="InterPro" id="IPR001719">
    <property type="entry name" value="AP_endonuc_2"/>
</dbReference>
<sequence length="361" mass="40370">MKRPKIKDTTLDDMFKIVKPEKKIQPLTKEEEIALYHVDRDKLCACDFFPGAHVATEGVKSQAIDNAIAIGAYSFALFLTSARRWAVSKPSDSDLQTFKEKLQKMKMDPKFILPHAGYFVNFASPDSVKRGKSVTRMILEMELAHKFGLKYLNVHPGAGMKQTRTESISTAAKSINEVFQDKRTGDVAIVLECTAGAGSVLGGKLEDLADIKTRVDPKFQDRVLFCLDTCHAHSAGYDLSSKTGVERYCRQAATLLGADCIIGWHFNDSKTPCDSHKDRHENISRGSIGEAGFRALMFHPLTSNRPLILETVGPYDEEIELLMKYAKEAEESHVKDDTKDKKVKIKGELIENPEQLEDEQS</sequence>
<gene>
    <name evidence="2" type="ORF">ADUPG1_012248</name>
</gene>
<dbReference type="HAMAP" id="MF_00152">
    <property type="entry name" value="Nfo"/>
    <property type="match status" value="1"/>
</dbReference>
<dbReference type="Proteomes" id="UP001057375">
    <property type="component" value="Unassembled WGS sequence"/>
</dbReference>
<dbReference type="NCBIfam" id="TIGR00587">
    <property type="entry name" value="nfo"/>
    <property type="match status" value="1"/>
</dbReference>
<dbReference type="Pfam" id="PF01261">
    <property type="entry name" value="AP_endonuc_2"/>
    <property type="match status" value="1"/>
</dbReference>
<dbReference type="CDD" id="cd00019">
    <property type="entry name" value="AP2Ec"/>
    <property type="match status" value="1"/>
</dbReference>
<dbReference type="PANTHER" id="PTHR21445">
    <property type="entry name" value="ENDONUCLEASE IV ENDODEOXYRIBONUCLEASE IV"/>
    <property type="match status" value="1"/>
</dbReference>
<comment type="caution">
    <text evidence="2">The sequence shown here is derived from an EMBL/GenBank/DDBJ whole genome shotgun (WGS) entry which is preliminary data.</text>
</comment>
<evidence type="ECO:0000313" key="2">
    <source>
        <dbReference type="EMBL" id="GKT22853.1"/>
    </source>
</evidence>
<feature type="domain" description="Xylose isomerase-like TIM barrel" evidence="1">
    <location>
        <begin position="65"/>
        <end position="321"/>
    </location>
</feature>
<dbReference type="GO" id="GO:0004519">
    <property type="term" value="F:endonuclease activity"/>
    <property type="evidence" value="ECO:0007669"/>
    <property type="project" value="UniProtKB-KW"/>
</dbReference>
<organism evidence="2 3">
    <name type="scientific">Aduncisulcus paluster</name>
    <dbReference type="NCBI Taxonomy" id="2918883"/>
    <lineage>
        <taxon>Eukaryota</taxon>
        <taxon>Metamonada</taxon>
        <taxon>Carpediemonas-like organisms</taxon>
        <taxon>Aduncisulcus</taxon>
    </lineage>
</organism>
<evidence type="ECO:0000313" key="3">
    <source>
        <dbReference type="Proteomes" id="UP001057375"/>
    </source>
</evidence>
<accession>A0ABQ5JYS4</accession>
<proteinExistence type="inferred from homology"/>
<keyword evidence="3" id="KW-1185">Reference proteome</keyword>
<protein>
    <submittedName>
        <fullName evidence="2">AP endonuclease 2 like protein</fullName>
    </submittedName>
</protein>
<dbReference type="PANTHER" id="PTHR21445:SF0">
    <property type="entry name" value="APURINIC-APYRIMIDINIC ENDONUCLEASE"/>
    <property type="match status" value="1"/>
</dbReference>
<keyword evidence="2" id="KW-0540">Nuclease</keyword>
<dbReference type="InterPro" id="IPR036237">
    <property type="entry name" value="Xyl_isomerase-like_sf"/>
</dbReference>
<dbReference type="SUPFAM" id="SSF51658">
    <property type="entry name" value="Xylose isomerase-like"/>
    <property type="match status" value="1"/>
</dbReference>
<keyword evidence="2" id="KW-0378">Hydrolase</keyword>
<name>A0ABQ5JYS4_9EUKA</name>
<dbReference type="EMBL" id="BQXS01012429">
    <property type="protein sequence ID" value="GKT22853.1"/>
    <property type="molecule type" value="Genomic_DNA"/>
</dbReference>
<dbReference type="InterPro" id="IPR013022">
    <property type="entry name" value="Xyl_isomerase-like_TIM-brl"/>
</dbReference>
<reference evidence="2" key="1">
    <citation type="submission" date="2022-03" db="EMBL/GenBank/DDBJ databases">
        <title>Draft genome sequence of Aduncisulcus paluster, a free-living microaerophilic Fornicata.</title>
        <authorList>
            <person name="Yuyama I."/>
            <person name="Kume K."/>
            <person name="Tamura T."/>
            <person name="Inagaki Y."/>
            <person name="Hashimoto T."/>
        </authorList>
    </citation>
    <scope>NUCLEOTIDE SEQUENCE</scope>
    <source>
        <strain evidence="2">NY0171</strain>
    </source>
</reference>